<name>A0A873WI18_9CAUD</name>
<evidence type="ECO:0000313" key="2">
    <source>
        <dbReference type="Proteomes" id="UP000662782"/>
    </source>
</evidence>
<organism evidence="1 2">
    <name type="scientific">Klebsiella phage Miami</name>
    <dbReference type="NCBI Taxonomy" id="2767581"/>
    <lineage>
        <taxon>Viruses</taxon>
        <taxon>Duplodnaviria</taxon>
        <taxon>Heunggongvirae</taxon>
        <taxon>Uroviricota</taxon>
        <taxon>Caudoviricetes</taxon>
        <taxon>Chimalliviridae</taxon>
        <taxon>Miamivirus</taxon>
        <taxon>Miamivirus miami</taxon>
    </lineage>
</organism>
<reference evidence="1 2" key="1">
    <citation type="submission" date="2020-07" db="EMBL/GenBank/DDBJ databases">
        <title>Complete genome sequence of Klebsiella pneumoniae phage Miami.</title>
        <authorList>
            <person name="Mora D.A."/>
            <person name="Lessor L."/>
            <person name="Gill J."/>
            <person name="Liu M."/>
        </authorList>
    </citation>
    <scope>NUCLEOTIDE SEQUENCE [LARGE SCALE GENOMIC DNA]</scope>
</reference>
<proteinExistence type="predicted"/>
<sequence>MSYSKPSSTSITPTNKVIEETEEAVQQQITLEKENVPTVVLASEMVGSKSNAVTDVFVEALTRYKNVLAGNLVLNKSQLKEEQAAFMNTVSNTMNLEFKDYVLTTDALVLLMRDNKEAFNEKRLYELFYYVQGDYSKKAAERYMRYMSALYTLSQNLRNRSRIGKMVDIVSLSSGYTTKAATNIQNYFNRNYG</sequence>
<accession>A0A873WI18</accession>
<dbReference type="EMBL" id="MT701590">
    <property type="protein sequence ID" value="QPB09106.1"/>
    <property type="molecule type" value="Genomic_DNA"/>
</dbReference>
<gene>
    <name evidence="1" type="ORF">CPT_Miami_011</name>
</gene>
<keyword evidence="2" id="KW-1185">Reference proteome</keyword>
<dbReference type="Proteomes" id="UP000662782">
    <property type="component" value="Segment"/>
</dbReference>
<evidence type="ECO:0000313" key="1">
    <source>
        <dbReference type="EMBL" id="QPB09106.1"/>
    </source>
</evidence>
<protein>
    <submittedName>
        <fullName evidence="1">Uncharacterized protein</fullName>
    </submittedName>
</protein>